<dbReference type="GO" id="GO:0004371">
    <property type="term" value="F:glycerone kinase activity"/>
    <property type="evidence" value="ECO:0007669"/>
    <property type="project" value="InterPro"/>
</dbReference>
<dbReference type="OrthoDB" id="9760324at2"/>
<gene>
    <name evidence="2" type="ORF">DXH47_03110</name>
</gene>
<proteinExistence type="predicted"/>
<dbReference type="PANTHER" id="PTHR33434:SF4">
    <property type="entry name" value="PHOSPHATASE PROTEIN"/>
    <property type="match status" value="1"/>
</dbReference>
<dbReference type="Pfam" id="PF02734">
    <property type="entry name" value="Dak2"/>
    <property type="match status" value="1"/>
</dbReference>
<dbReference type="PANTHER" id="PTHR33434">
    <property type="entry name" value="DEGV DOMAIN-CONTAINING PROTEIN DR_1986-RELATED"/>
    <property type="match status" value="1"/>
</dbReference>
<protein>
    <submittedName>
        <fullName evidence="2">DAK2 domain-containing protein</fullName>
    </submittedName>
</protein>
<dbReference type="Proteomes" id="UP000290602">
    <property type="component" value="Unassembled WGS sequence"/>
</dbReference>
<dbReference type="InterPro" id="IPR050270">
    <property type="entry name" value="DegV_domain_contain"/>
</dbReference>
<keyword evidence="3" id="KW-1185">Reference proteome</keyword>
<dbReference type="GO" id="GO:0006071">
    <property type="term" value="P:glycerol metabolic process"/>
    <property type="evidence" value="ECO:0007669"/>
    <property type="project" value="InterPro"/>
</dbReference>
<dbReference type="Pfam" id="PF13684">
    <property type="entry name" value="FakA-like_C"/>
    <property type="match status" value="1"/>
</dbReference>
<dbReference type="InterPro" id="IPR048394">
    <property type="entry name" value="FakA-like_M"/>
</dbReference>
<name>A0A4Q0VJS8_9LACO</name>
<reference evidence="2 3" key="1">
    <citation type="submission" date="2018-08" db="EMBL/GenBank/DDBJ databases">
        <title>Lactobacillus suantsai sp. nov., isolated from traditional fermented suan-tsai in Taiwan.</title>
        <authorList>
            <person name="Huang C.-H."/>
        </authorList>
    </citation>
    <scope>NUCLEOTIDE SEQUENCE [LARGE SCALE GENOMIC DNA]</scope>
    <source>
        <strain evidence="2 3">BCRC 12945</strain>
    </source>
</reference>
<feature type="domain" description="DhaL" evidence="1">
    <location>
        <begin position="9"/>
        <end position="201"/>
    </location>
</feature>
<dbReference type="AlphaFoldDB" id="A0A4Q0VJS8"/>
<dbReference type="NCBIfam" id="TIGR03599">
    <property type="entry name" value="YloV"/>
    <property type="match status" value="1"/>
</dbReference>
<evidence type="ECO:0000259" key="1">
    <source>
        <dbReference type="PROSITE" id="PS51480"/>
    </source>
</evidence>
<dbReference type="Gene3D" id="1.25.40.340">
    <property type="match status" value="1"/>
</dbReference>
<evidence type="ECO:0000313" key="3">
    <source>
        <dbReference type="Proteomes" id="UP000290602"/>
    </source>
</evidence>
<dbReference type="Pfam" id="PF21645">
    <property type="entry name" value="FakA-like_M"/>
    <property type="match status" value="1"/>
</dbReference>
<organism evidence="2 3">
    <name type="scientific">Levilactobacillus suantsaii</name>
    <dbReference type="NCBI Taxonomy" id="2292255"/>
    <lineage>
        <taxon>Bacteria</taxon>
        <taxon>Bacillati</taxon>
        <taxon>Bacillota</taxon>
        <taxon>Bacilli</taxon>
        <taxon>Lactobacillales</taxon>
        <taxon>Lactobacillaceae</taxon>
        <taxon>Levilactobacillus</taxon>
    </lineage>
</organism>
<dbReference type="SMART" id="SM01121">
    <property type="entry name" value="Dak1_2"/>
    <property type="match status" value="1"/>
</dbReference>
<sequence length="570" mass="60600">MKVTEITNLEFGKMVQAASQKLNQNADFINSLNVFPVPDGDTGTNMSLSLASGAKYERDAESTAVGDLATALAKGLLMGARGNSGVILSQIFRGFSRKLAKKTTLTAQDLADGFAAGAETAYKAVMKPTEGTILTVVREGAQAGLDAAKQTDDVLVVMDAVNKAAADALATTPDLLPVLKQVGVVDSGGQGLTFVLRAFDDSLNGRVAENDDYQPDDAEMDEMINAAHHQSAQGKLDPASIKYGYCTEIMVRIGRGKQVDHKFDYDTFYKYLADLGDSLLVVNDDEIVKVHVHTEHPGKVIAWGQEYGDLAKVKVDNMRMQQETIMEKDDDEQPAAAATAAAAPVATAEQPASDTAIIAIVAGDGLATLFKSLGVTHVVQGGQTMNPSTQDIVDAINASKAKRAIVLPNNKNIFLAAEQAADVADIPTVIVHAKSISQGMTAMLGYNPDAELDDNQSAMEDNLSTVKSGQVTHAIRDTELDGLTIKEGNYMGIVDGTIKATDTDLLKTTVAMVKAMLDDDSEIVTIIYGADTTADVADQLQQQIADLDGDLETEVHEGDQPVYPFLISVE</sequence>
<evidence type="ECO:0000313" key="2">
    <source>
        <dbReference type="EMBL" id="RXI79383.1"/>
    </source>
</evidence>
<dbReference type="RefSeq" id="WP_129031623.1">
    <property type="nucleotide sequence ID" value="NZ_QXIL01000004.1"/>
</dbReference>
<dbReference type="SMART" id="SM01120">
    <property type="entry name" value="Dak2"/>
    <property type="match status" value="1"/>
</dbReference>
<accession>A0A4Q0VJS8</accession>
<dbReference type="PROSITE" id="PS51480">
    <property type="entry name" value="DHAL"/>
    <property type="match status" value="1"/>
</dbReference>
<dbReference type="InterPro" id="IPR036117">
    <property type="entry name" value="DhaL_dom_sf"/>
</dbReference>
<dbReference type="EMBL" id="QXIL01000004">
    <property type="protein sequence ID" value="RXI79383.1"/>
    <property type="molecule type" value="Genomic_DNA"/>
</dbReference>
<dbReference type="SUPFAM" id="SSF101473">
    <property type="entry name" value="DhaL-like"/>
    <property type="match status" value="1"/>
</dbReference>
<comment type="caution">
    <text evidence="2">The sequence shown here is derived from an EMBL/GenBank/DDBJ whole genome shotgun (WGS) entry which is preliminary data.</text>
</comment>
<dbReference type="InterPro" id="IPR033470">
    <property type="entry name" value="FakA-like_C"/>
</dbReference>
<dbReference type="InterPro" id="IPR019986">
    <property type="entry name" value="YloV-like"/>
</dbReference>
<dbReference type="InterPro" id="IPR004007">
    <property type="entry name" value="DhaL_dom"/>
</dbReference>